<reference evidence="2" key="1">
    <citation type="submission" date="2021-10" db="EMBL/GenBank/DDBJ databases">
        <title>Melipona bicolor Genome sequencing and assembly.</title>
        <authorList>
            <person name="Araujo N.S."/>
            <person name="Arias M.C."/>
        </authorList>
    </citation>
    <scope>NUCLEOTIDE SEQUENCE</scope>
    <source>
        <strain evidence="2">USP_2M_L1-L4_2017</strain>
        <tissue evidence="2">Whole body</tissue>
    </source>
</reference>
<keyword evidence="3" id="KW-1185">Reference proteome</keyword>
<evidence type="ECO:0000256" key="1">
    <source>
        <dbReference type="SAM" id="MobiDB-lite"/>
    </source>
</evidence>
<feature type="region of interest" description="Disordered" evidence="1">
    <location>
        <begin position="1"/>
        <end position="50"/>
    </location>
</feature>
<name>A0AA40FNL9_9HYME</name>
<proteinExistence type="predicted"/>
<protein>
    <submittedName>
        <fullName evidence="2">Uncharacterized protein</fullName>
    </submittedName>
</protein>
<evidence type="ECO:0000313" key="2">
    <source>
        <dbReference type="EMBL" id="KAK1122246.1"/>
    </source>
</evidence>
<organism evidence="2 3">
    <name type="scientific">Melipona bicolor</name>
    <dbReference type="NCBI Taxonomy" id="60889"/>
    <lineage>
        <taxon>Eukaryota</taxon>
        <taxon>Metazoa</taxon>
        <taxon>Ecdysozoa</taxon>
        <taxon>Arthropoda</taxon>
        <taxon>Hexapoda</taxon>
        <taxon>Insecta</taxon>
        <taxon>Pterygota</taxon>
        <taxon>Neoptera</taxon>
        <taxon>Endopterygota</taxon>
        <taxon>Hymenoptera</taxon>
        <taxon>Apocrita</taxon>
        <taxon>Aculeata</taxon>
        <taxon>Apoidea</taxon>
        <taxon>Anthophila</taxon>
        <taxon>Apidae</taxon>
        <taxon>Melipona</taxon>
    </lineage>
</organism>
<comment type="caution">
    <text evidence="2">The sequence shown here is derived from an EMBL/GenBank/DDBJ whole genome shotgun (WGS) entry which is preliminary data.</text>
</comment>
<evidence type="ECO:0000313" key="3">
    <source>
        <dbReference type="Proteomes" id="UP001177670"/>
    </source>
</evidence>
<dbReference type="Proteomes" id="UP001177670">
    <property type="component" value="Unassembled WGS sequence"/>
</dbReference>
<dbReference type="EMBL" id="JAHYIQ010000023">
    <property type="protein sequence ID" value="KAK1122246.1"/>
    <property type="molecule type" value="Genomic_DNA"/>
</dbReference>
<dbReference type="AlphaFoldDB" id="A0AA40FNL9"/>
<sequence>MEAVMRTNLPRRGRGSAVAEATAVPEAGSGVGCEEETPRDRNGWRMDMGG</sequence>
<accession>A0AA40FNL9</accession>
<gene>
    <name evidence="2" type="ORF">K0M31_009469</name>
</gene>